<proteinExistence type="predicted"/>
<keyword evidence="2" id="KW-1185">Reference proteome</keyword>
<dbReference type="RefSeq" id="YP_001956927.1">
    <property type="nucleotide sequence ID" value="NC_010821.1"/>
</dbReference>
<evidence type="ECO:0000313" key="1">
    <source>
        <dbReference type="EMBL" id="ABY63033.1"/>
    </source>
</evidence>
<reference evidence="1 2" key="1">
    <citation type="journal article" date="2008" name="Virology">
        <title>Characterization of Pseudomonas chlororaphis myovirus 201varphi2-1 via genomic sequencing, mass spectrometry, and electron microscopy.</title>
        <authorList>
            <person name="Thomas J.A."/>
            <person name="Rolando M.R."/>
            <person name="Carroll C.A."/>
            <person name="Shen P.S."/>
            <person name="Belnap D.M."/>
            <person name="Weintraub S.T."/>
            <person name="Serwer P."/>
            <person name="Hardies S.C."/>
        </authorList>
    </citation>
    <scope>NUCLEOTIDE SEQUENCE</scope>
</reference>
<sequence length="696" mass="77325">MMHNFNPNQGLPVPCTEVDPRWFNNNLPQGNDCVPPIQLSQWMQANQPVGLMAIGLVRGMAQAAANKSPTHTFVYNLFCQNGFQNQVWQQWCQTAVDFTEFLIIVRQYNPNDAVKKAAQCVVEAAMGVAFHTYPVLQQITPNNFWAGLQGAQQMYQSMINDIRSLRSGNYNNGMPSNQWQGGPPQGNLPPINVQQHQSYSGYQNHGTQVTTQATVSNYQHTNSSYSNAPTATSGDVANSLYDVPVNEPAKPLVPKEEISSGYDYYSTPLQQESAPMQSFPQAATVEETTLPIPSNVAEVVVDPTYYQPTGFKLDINRAYDLIHNPGGIVIQPDQLVDWEITVGDDTPWPQLMDPNTYCRFLVKFPDGIVKEKFVEWTDAMNYLRHELDAELRRKAHRPNGIVVSSATPISTIGGDAMNATEVESLVKDGHLSRSAVPPVIISGVFQGSTDLEIEGQVREELSNMLEVNFNDDIPMPAVEYRSQFTHTLPLSDEAVEAINDIREAKDLGQAAQGIKALAVQGVISIRVMHALNKRLTDILNTTIADSMGLTWAIDDFCEEYLELEDFIEQKRGAAMRRVLQGTGEQVLNRALTIVATDDGGEHTATLYHVVDNYLNHQVGWDLADLTTLNLKSGKPVLISALAHPVILETLKGMITRNNKAREEFNATLRVITRDGFYLEVIKGRLIENATLLKLVR</sequence>
<organismHost>
    <name type="scientific">Pseudomonas chlororaphis</name>
    <dbReference type="NCBI Taxonomy" id="587753"/>
</organismHost>
<evidence type="ECO:0000313" key="2">
    <source>
        <dbReference type="Proteomes" id="UP000002421"/>
    </source>
</evidence>
<organism evidence="1 2">
    <name type="scientific">Pseudomonas phage 201phi2-1</name>
    <name type="common">Pseudomonas chlororaphis phage 201phi2-1</name>
    <dbReference type="NCBI Taxonomy" id="198110"/>
    <lineage>
        <taxon>Viruses</taxon>
        <taxon>Duplodnaviria</taxon>
        <taxon>Heunggongvirae</taxon>
        <taxon>Uroviricota</taxon>
        <taxon>Caudoviricetes</taxon>
        <taxon>Chimalliviridae</taxon>
        <taxon>Serwervirus</taxon>
        <taxon>Serwervirus 201phi21</taxon>
    </lineage>
</organism>
<dbReference type="OrthoDB" id="13503at10239"/>
<gene>
    <name evidence="1" type="ORF">201phi2-1p204</name>
</gene>
<dbReference type="EMBL" id="EU197055">
    <property type="protein sequence ID" value="ABY63033.1"/>
    <property type="molecule type" value="Genomic_DNA"/>
</dbReference>
<accession>B3FJ66</accession>
<dbReference type="KEGG" id="vg:6372411"/>
<protein>
    <submittedName>
        <fullName evidence="1">Uncharacterized protein</fullName>
    </submittedName>
</protein>
<name>B3FJ66_BP201</name>
<dbReference type="Proteomes" id="UP000002421">
    <property type="component" value="Segment"/>
</dbReference>